<evidence type="ECO:0000313" key="2">
    <source>
        <dbReference type="EMBL" id="HIX85269.1"/>
    </source>
</evidence>
<organism evidence="2 3">
    <name type="scientific">Candidatus Parabacteroides intestinigallinarum</name>
    <dbReference type="NCBI Taxonomy" id="2838722"/>
    <lineage>
        <taxon>Bacteria</taxon>
        <taxon>Pseudomonadati</taxon>
        <taxon>Bacteroidota</taxon>
        <taxon>Bacteroidia</taxon>
        <taxon>Bacteroidales</taxon>
        <taxon>Tannerellaceae</taxon>
        <taxon>Parabacteroides</taxon>
    </lineage>
</organism>
<accession>A0A9D2BNF9</accession>
<dbReference type="EMBL" id="DXEN01000009">
    <property type="protein sequence ID" value="HIX85269.1"/>
    <property type="molecule type" value="Genomic_DNA"/>
</dbReference>
<evidence type="ECO:0000259" key="1">
    <source>
        <dbReference type="PROSITE" id="PS50127"/>
    </source>
</evidence>
<dbReference type="Proteomes" id="UP000823847">
    <property type="component" value="Unassembled WGS sequence"/>
</dbReference>
<dbReference type="InterPro" id="IPR000608">
    <property type="entry name" value="UBC"/>
</dbReference>
<reference evidence="2" key="2">
    <citation type="submission" date="2021-04" db="EMBL/GenBank/DDBJ databases">
        <authorList>
            <person name="Gilroy R."/>
        </authorList>
    </citation>
    <scope>NUCLEOTIDE SEQUENCE</scope>
    <source>
        <strain evidence="2">ChiHecec2B26-12326</strain>
    </source>
</reference>
<dbReference type="AlphaFoldDB" id="A0A9D2BNF9"/>
<proteinExistence type="predicted"/>
<dbReference type="SUPFAM" id="SSF54495">
    <property type="entry name" value="UBC-like"/>
    <property type="match status" value="1"/>
</dbReference>
<sequence>MIMYRPDFDVNRLSGRDRRLFYEWSQLERAFGQGGKIRFEVAECNSRGLPIKYRVAYHIRSIQGVERVEALDMPGVSNPPIFASLFLMTITLPDNYPCVDAPVEFRFLTCDEAGKAIPHPWHPNIRYFGEFAGRVCLNTPDTYASLLWGVRRVALYLRYDLYHAAQHPPYPEDPKVARWVVRQGEPNGWVYFDQN</sequence>
<name>A0A9D2BNF9_9BACT</name>
<dbReference type="PROSITE" id="PS50127">
    <property type="entry name" value="UBC_2"/>
    <property type="match status" value="1"/>
</dbReference>
<comment type="caution">
    <text evidence="2">The sequence shown here is derived from an EMBL/GenBank/DDBJ whole genome shotgun (WGS) entry which is preliminary data.</text>
</comment>
<dbReference type="Gene3D" id="3.10.110.10">
    <property type="entry name" value="Ubiquitin Conjugating Enzyme"/>
    <property type="match status" value="1"/>
</dbReference>
<gene>
    <name evidence="2" type="ORF">H9848_01505</name>
</gene>
<evidence type="ECO:0000313" key="3">
    <source>
        <dbReference type="Proteomes" id="UP000823847"/>
    </source>
</evidence>
<feature type="domain" description="UBC core" evidence="1">
    <location>
        <begin position="15"/>
        <end position="195"/>
    </location>
</feature>
<reference evidence="2" key="1">
    <citation type="journal article" date="2021" name="PeerJ">
        <title>Extensive microbial diversity within the chicken gut microbiome revealed by metagenomics and culture.</title>
        <authorList>
            <person name="Gilroy R."/>
            <person name="Ravi A."/>
            <person name="Getino M."/>
            <person name="Pursley I."/>
            <person name="Horton D.L."/>
            <person name="Alikhan N.F."/>
            <person name="Baker D."/>
            <person name="Gharbi K."/>
            <person name="Hall N."/>
            <person name="Watson M."/>
            <person name="Adriaenssens E.M."/>
            <person name="Foster-Nyarko E."/>
            <person name="Jarju S."/>
            <person name="Secka A."/>
            <person name="Antonio M."/>
            <person name="Oren A."/>
            <person name="Chaudhuri R.R."/>
            <person name="La Ragione R."/>
            <person name="Hildebrand F."/>
            <person name="Pallen M.J."/>
        </authorList>
    </citation>
    <scope>NUCLEOTIDE SEQUENCE</scope>
    <source>
        <strain evidence="2">ChiHecec2B26-12326</strain>
    </source>
</reference>
<dbReference type="CDD" id="cd00195">
    <property type="entry name" value="UBCc_UEV"/>
    <property type="match status" value="1"/>
</dbReference>
<dbReference type="InterPro" id="IPR016135">
    <property type="entry name" value="UBQ-conjugating_enzyme/RWD"/>
</dbReference>
<protein>
    <recommendedName>
        <fullName evidence="1">UBC core domain-containing protein</fullName>
    </recommendedName>
</protein>